<dbReference type="GO" id="GO:0006355">
    <property type="term" value="P:regulation of DNA-templated transcription"/>
    <property type="evidence" value="ECO:0007669"/>
    <property type="project" value="InterPro"/>
</dbReference>
<evidence type="ECO:0000313" key="3">
    <source>
        <dbReference type="EMBL" id="MDT2539519.1"/>
    </source>
</evidence>
<protein>
    <submittedName>
        <fullName evidence="3">PRD domain-containing protein</fullName>
    </submittedName>
</protein>
<evidence type="ECO:0000313" key="4">
    <source>
        <dbReference type="Proteomes" id="UP001249240"/>
    </source>
</evidence>
<dbReference type="InterPro" id="IPR011608">
    <property type="entry name" value="PRD"/>
</dbReference>
<evidence type="ECO:0000256" key="1">
    <source>
        <dbReference type="ARBA" id="ARBA00022737"/>
    </source>
</evidence>
<dbReference type="InterPro" id="IPR050661">
    <property type="entry name" value="BglG_antiterminators"/>
</dbReference>
<accession>A0AAW8T404</accession>
<evidence type="ECO:0000259" key="2">
    <source>
        <dbReference type="PROSITE" id="PS51372"/>
    </source>
</evidence>
<dbReference type="EMBL" id="JARPXM010000018">
    <property type="protein sequence ID" value="MDT2539519.1"/>
    <property type="molecule type" value="Genomic_DNA"/>
</dbReference>
<gene>
    <name evidence="3" type="ORF">P7D78_15385</name>
</gene>
<sequence>MNEFQLLKNYIATSDRQLVLNLVHLAKYKYLLADNFYLINNLSYFVFNAVEKNALTNSYSFSTVEIMSSLFKTEITFAKEAIRYMEDYLHHPLATTDYLVLAELVIAANCQLNVNSHEQENYLQLIHSLTTRIAFHVNLSRSSLFAEAPRLMRHIKYLALRIIKEKFDSLDSDNELYFYVMKNYPRDFYTANQLRAFITENFDFDLSNDEISYLVLHFHRLNRDYKIVVKE</sequence>
<dbReference type="Pfam" id="PF00874">
    <property type="entry name" value="PRD"/>
    <property type="match status" value="1"/>
</dbReference>
<proteinExistence type="predicted"/>
<dbReference type="Proteomes" id="UP001249240">
    <property type="component" value="Unassembled WGS sequence"/>
</dbReference>
<dbReference type="PROSITE" id="PS51372">
    <property type="entry name" value="PRD_2"/>
    <property type="match status" value="1"/>
</dbReference>
<dbReference type="PANTHER" id="PTHR30185:SF15">
    <property type="entry name" value="CRYPTIC BETA-GLUCOSIDE BGL OPERON ANTITERMINATOR"/>
    <property type="match status" value="1"/>
</dbReference>
<dbReference type="AlphaFoldDB" id="A0AAW8T404"/>
<dbReference type="RefSeq" id="WP_010744404.1">
    <property type="nucleotide sequence ID" value="NZ_BAAAXM010000005.1"/>
</dbReference>
<organism evidence="3 4">
    <name type="scientific">Enterococcus raffinosus</name>
    <dbReference type="NCBI Taxonomy" id="71452"/>
    <lineage>
        <taxon>Bacteria</taxon>
        <taxon>Bacillati</taxon>
        <taxon>Bacillota</taxon>
        <taxon>Bacilli</taxon>
        <taxon>Lactobacillales</taxon>
        <taxon>Enterococcaceae</taxon>
        <taxon>Enterococcus</taxon>
    </lineage>
</organism>
<dbReference type="SUPFAM" id="SSF63520">
    <property type="entry name" value="PTS-regulatory domain, PRD"/>
    <property type="match status" value="1"/>
</dbReference>
<keyword evidence="1" id="KW-0677">Repeat</keyword>
<feature type="domain" description="PRD" evidence="2">
    <location>
        <begin position="117"/>
        <end position="228"/>
    </location>
</feature>
<dbReference type="Gene3D" id="1.10.1790.10">
    <property type="entry name" value="PRD domain"/>
    <property type="match status" value="1"/>
</dbReference>
<reference evidence="3" key="1">
    <citation type="submission" date="2023-03" db="EMBL/GenBank/DDBJ databases">
        <authorList>
            <person name="Shen W."/>
            <person name="Cai J."/>
        </authorList>
    </citation>
    <scope>NUCLEOTIDE SEQUENCE</scope>
    <source>
        <strain evidence="3">B646-2</strain>
    </source>
</reference>
<comment type="caution">
    <text evidence="3">The sequence shown here is derived from an EMBL/GenBank/DDBJ whole genome shotgun (WGS) entry which is preliminary data.</text>
</comment>
<dbReference type="PANTHER" id="PTHR30185">
    <property type="entry name" value="CRYPTIC BETA-GLUCOSIDE BGL OPERON ANTITERMINATOR"/>
    <property type="match status" value="1"/>
</dbReference>
<name>A0AAW8T404_9ENTE</name>
<dbReference type="InterPro" id="IPR036634">
    <property type="entry name" value="PRD_sf"/>
</dbReference>